<proteinExistence type="predicted"/>
<evidence type="ECO:0000259" key="6">
    <source>
        <dbReference type="PROSITE" id="PS50089"/>
    </source>
</evidence>
<keyword evidence="1" id="KW-0732">Signal</keyword>
<evidence type="ECO:0000313" key="7">
    <source>
        <dbReference type="EMBL" id="KRX07487.1"/>
    </source>
</evidence>
<evidence type="ECO:0000256" key="1">
    <source>
        <dbReference type="ARBA" id="ARBA00022729"/>
    </source>
</evidence>
<dbReference type="InterPro" id="IPR009030">
    <property type="entry name" value="Growth_fac_rcpt_cys_sf"/>
</dbReference>
<dbReference type="Proteomes" id="UP000054937">
    <property type="component" value="Unassembled WGS sequence"/>
</dbReference>
<name>A0A0V0QYT5_PSEPJ</name>
<evidence type="ECO:0000256" key="4">
    <source>
        <dbReference type="PROSITE-ProRule" id="PRU00175"/>
    </source>
</evidence>
<dbReference type="GO" id="GO:0008270">
    <property type="term" value="F:zinc ion binding"/>
    <property type="evidence" value="ECO:0007669"/>
    <property type="project" value="UniProtKB-KW"/>
</dbReference>
<dbReference type="SUPFAM" id="SSF57850">
    <property type="entry name" value="RING/U-box"/>
    <property type="match status" value="1"/>
</dbReference>
<dbReference type="NCBIfam" id="TIGR02232">
    <property type="entry name" value="myxo_disulf_rpt"/>
    <property type="match status" value="1"/>
</dbReference>
<keyword evidence="3" id="KW-1015">Disulfide bond</keyword>
<dbReference type="CDD" id="cd00064">
    <property type="entry name" value="FU"/>
    <property type="match status" value="4"/>
</dbReference>
<gene>
    <name evidence="7" type="ORF">PPERSA_11036</name>
</gene>
<reference evidence="7 8" key="1">
    <citation type="journal article" date="2015" name="Sci. Rep.">
        <title>Genome of the facultative scuticociliatosis pathogen Pseudocohnilembus persalinus provides insight into its virulence through horizontal gene transfer.</title>
        <authorList>
            <person name="Xiong J."/>
            <person name="Wang G."/>
            <person name="Cheng J."/>
            <person name="Tian M."/>
            <person name="Pan X."/>
            <person name="Warren A."/>
            <person name="Jiang C."/>
            <person name="Yuan D."/>
            <person name="Miao W."/>
        </authorList>
    </citation>
    <scope>NUCLEOTIDE SEQUENCE [LARGE SCALE GENOMIC DNA]</scope>
    <source>
        <strain evidence="7">36N120E</strain>
    </source>
</reference>
<sequence>MGALIQCVKCQTKLQQLGCPHCQKSMYFIPDKPYQYAKPILCYNCQSGFQHFNCGRCNQPQFSRGQKFNPCQPQICNLCMLVTYVLNCPSCKIAQFRQEYHPFKVDECQNQKCKKYHSFFECPGCKKLNEQVYAFREMENGRKQCQHCKLQFTAFGCVQCKNKVIQNKIKEEDIYDNSKINVVCQKCNNNQLGVYCCNCKTCFGVDDVFSKTATCDTCKTENVLKLGKESDAKLGASQLKMEKKSSGVVQDDRLLCKICQDKQANHIFINCGHLVTCDDCSKLDLKKTCPLCRTKGELQITHEFPYDMTSADIHADWTVNFGSANTFIDSCYNGNSFGIFGINHVARRTYDLSAVPHFYIYFGMELDICGSWDTERFIVQENGIYVRQQTTYYLYAPYFDSFKHCSQSTWDIGTIDRVAFGYGHTASSSQILLTSNLNELRDNESWAVNHFWMSVISCHDSCGSCGASESYDMCMSCPTNSVFYDLDGDGYGVCLCNFELDLFAENWVCVSNCSAGRVKNYITRTCDIQCDENCTTCNEDQCINCSAGFFILNGKCVTSCPFYTTLSGSTCVDTDYNSAKNPHVLYEKFNDIEFTHANIKYDGWVYDYDYNDNGYSQGSYFNYNCNGQSILLGQSSTNIRDANGCDGTGCYLKNQFTDLPPHYKYHLKYKVLKLDNPNDGNSQIFVDGSNIDSIFFTATDGTSDVCGRPEYNDEWHEMDFGEAFHTSNTLNFQINPHYNGGSYQMRIFGINHVARRTYDLSAVPHFYIYFGMELDICGSWDTERFIVQENGIYVRQQTTYYLYAPYFDSFKHCSQSTWDIGTIDRVAFGYGHTASSSQILLTSNLNELRDNESWAQFEDFGYDVNSYIDLYDGFALVGQKNVGGDWRIQRDGYPNTRAHVETCLVDCDATCATCQGGQNKYDCQTCNSPRYLQYNEYSDINECVTTCNDGKYAQSTPSRLCVDCPVQCTLCTSSTSCSSCAYGYYYDTTTSSCVTTCPDTYYAEDNGRTCQPCDSECYTCNGPSSKQCILCTSSPTQLYMHFDNQCYQNCPQGYFNDNTSKNCQICPTGCYTCSDLSTCSECIPGYYLHNNNCLLTCPSGYYDNPDPYNSCDPCDTICNTCDYTAPLQCTSCNSGYFLYNNYCVQCDDLLGFENDPTDSTNCLEICGDGLVVSTQFECDDGNTENGDGCSSTCTIEEGYTCEGGNQYQLSICQKNWGYINYRVTESDSQETFYNLEQNYLYYFTIEFEIDFFLKEGDSILEYLQVKLEGQEKQFPLQIYYDQNNEKKYIISVQFDKTYRNRNLQVFFNNTDVFTDSKGKILGLCYMLIADESEDEPTRFDKNQIIIYIYTASMVTHILFLFWDTWYFLYRYSSKFCVGNKIFKVNNLREKRKLKGIKAIKDIQIPNKNKRKSQIMEVAYDDISQMSTKRLNLNELISPEKRFVNSELSGNNSNMNSNSHINSIITSKRRLRKSKLPVKNIDLENINISNFNSNNVSRQDDIQNNYNFNDKQDFIRQEYK</sequence>
<dbReference type="OrthoDB" id="409374at2759"/>
<dbReference type="PANTHER" id="PTHR39767:SF2">
    <property type="entry name" value="CHROMOSOME UNDETERMINED SCAFFOLD_1, WHOLE GENOME SHOTGUN SEQUENCE"/>
    <property type="match status" value="1"/>
</dbReference>
<keyword evidence="4" id="KW-0863">Zinc-finger</keyword>
<dbReference type="PANTHER" id="PTHR39767">
    <property type="entry name" value="CALCIUM/CALMODULIN-BINDING MEMBRANE PROTEIN PCM4-RELATED"/>
    <property type="match status" value="1"/>
</dbReference>
<evidence type="ECO:0000313" key="8">
    <source>
        <dbReference type="Proteomes" id="UP000054937"/>
    </source>
</evidence>
<keyword evidence="5" id="KW-1133">Transmembrane helix</keyword>
<dbReference type="InterPro" id="IPR013083">
    <property type="entry name" value="Znf_RING/FYVE/PHD"/>
</dbReference>
<dbReference type="InterPro" id="IPR006212">
    <property type="entry name" value="Furin_repeat"/>
</dbReference>
<evidence type="ECO:0000256" key="5">
    <source>
        <dbReference type="SAM" id="Phobius"/>
    </source>
</evidence>
<dbReference type="InterPro" id="IPR001841">
    <property type="entry name" value="Znf_RING"/>
</dbReference>
<protein>
    <submittedName>
        <fullName evidence="7">Insulin-like growth factor binding protein, N-terminal</fullName>
    </submittedName>
</protein>
<accession>A0A0V0QYT5</accession>
<dbReference type="PROSITE" id="PS50089">
    <property type="entry name" value="ZF_RING_2"/>
    <property type="match status" value="1"/>
</dbReference>
<dbReference type="InParanoid" id="A0A0V0QYT5"/>
<comment type="caution">
    <text evidence="7">The sequence shown here is derived from an EMBL/GenBank/DDBJ whole genome shotgun (WGS) entry which is preliminary data.</text>
</comment>
<dbReference type="SMART" id="SM00261">
    <property type="entry name" value="FU"/>
    <property type="match status" value="7"/>
</dbReference>
<dbReference type="InterPro" id="IPR011936">
    <property type="entry name" value="Myxo_disulph_rpt"/>
</dbReference>
<keyword evidence="4" id="KW-0862">Zinc</keyword>
<keyword evidence="2" id="KW-0677">Repeat</keyword>
<dbReference type="SUPFAM" id="SSF57184">
    <property type="entry name" value="Growth factor receptor domain"/>
    <property type="match status" value="3"/>
</dbReference>
<organism evidence="7 8">
    <name type="scientific">Pseudocohnilembus persalinus</name>
    <name type="common">Ciliate</name>
    <dbReference type="NCBI Taxonomy" id="266149"/>
    <lineage>
        <taxon>Eukaryota</taxon>
        <taxon>Sar</taxon>
        <taxon>Alveolata</taxon>
        <taxon>Ciliophora</taxon>
        <taxon>Intramacronucleata</taxon>
        <taxon>Oligohymenophorea</taxon>
        <taxon>Scuticociliatia</taxon>
        <taxon>Philasterida</taxon>
        <taxon>Pseudocohnilembidae</taxon>
        <taxon>Pseudocohnilembus</taxon>
    </lineage>
</organism>
<dbReference type="EMBL" id="LDAU01000082">
    <property type="protein sequence ID" value="KRX07487.1"/>
    <property type="molecule type" value="Genomic_DNA"/>
</dbReference>
<evidence type="ECO:0000256" key="3">
    <source>
        <dbReference type="ARBA" id="ARBA00023157"/>
    </source>
</evidence>
<feature type="domain" description="RING-type" evidence="6">
    <location>
        <begin position="256"/>
        <end position="293"/>
    </location>
</feature>
<keyword evidence="5" id="KW-0472">Membrane</keyword>
<dbReference type="Pfam" id="PF13920">
    <property type="entry name" value="zf-C3HC4_3"/>
    <property type="match status" value="1"/>
</dbReference>
<feature type="transmembrane region" description="Helical" evidence="5">
    <location>
        <begin position="1344"/>
        <end position="1362"/>
    </location>
</feature>
<keyword evidence="4" id="KW-0479">Metal-binding</keyword>
<evidence type="ECO:0000256" key="2">
    <source>
        <dbReference type="ARBA" id="ARBA00022737"/>
    </source>
</evidence>
<keyword evidence="8" id="KW-1185">Reference proteome</keyword>
<dbReference type="Gene3D" id="2.10.220.10">
    <property type="entry name" value="Hormone Receptor, Insulin-like Growth Factor Receptor 1, Chain A, domain 2"/>
    <property type="match status" value="5"/>
</dbReference>
<dbReference type="SMART" id="SM00181">
    <property type="entry name" value="EGF"/>
    <property type="match status" value="6"/>
</dbReference>
<dbReference type="InterPro" id="IPR000742">
    <property type="entry name" value="EGF"/>
</dbReference>
<keyword evidence="5" id="KW-0812">Transmembrane</keyword>
<dbReference type="Gene3D" id="3.30.40.10">
    <property type="entry name" value="Zinc/RING finger domain, C3HC4 (zinc finger)"/>
    <property type="match status" value="1"/>
</dbReference>